<dbReference type="PROSITE" id="PS51635">
    <property type="entry name" value="PNPLA"/>
    <property type="match status" value="1"/>
</dbReference>
<feature type="short sequence motif" description="GXSXG" evidence="4">
    <location>
        <begin position="50"/>
        <end position="54"/>
    </location>
</feature>
<evidence type="ECO:0000256" key="2">
    <source>
        <dbReference type="ARBA" id="ARBA00022963"/>
    </source>
</evidence>
<keyword evidence="7" id="KW-1185">Reference proteome</keyword>
<evidence type="ECO:0000259" key="5">
    <source>
        <dbReference type="PROSITE" id="PS51635"/>
    </source>
</evidence>
<keyword evidence="3 4" id="KW-0443">Lipid metabolism</keyword>
<feature type="active site" description="Nucleophile" evidence="4">
    <location>
        <position position="52"/>
    </location>
</feature>
<protein>
    <recommendedName>
        <fullName evidence="5">PNPLA domain-containing protein</fullName>
    </recommendedName>
</protein>
<accession>K6WXS6</accession>
<feature type="short sequence motif" description="GXGXXG" evidence="4">
    <location>
        <begin position="22"/>
        <end position="27"/>
    </location>
</feature>
<dbReference type="InterPro" id="IPR002641">
    <property type="entry name" value="PNPLA_dom"/>
</dbReference>
<evidence type="ECO:0000256" key="4">
    <source>
        <dbReference type="PROSITE-ProRule" id="PRU01161"/>
    </source>
</evidence>
<gene>
    <name evidence="6" type="ORF">KILIM_051_00240</name>
</gene>
<comment type="caution">
    <text evidence="6">The sequence shown here is derived from an EMBL/GenBank/DDBJ whole genome shotgun (WGS) entry which is preliminary data.</text>
</comment>
<evidence type="ECO:0000256" key="1">
    <source>
        <dbReference type="ARBA" id="ARBA00022801"/>
    </source>
</evidence>
<dbReference type="EMBL" id="BAHD01000051">
    <property type="protein sequence ID" value="GAB96882.1"/>
    <property type="molecule type" value="Genomic_DNA"/>
</dbReference>
<keyword evidence="1 4" id="KW-0378">Hydrolase</keyword>
<organism evidence="6 7">
    <name type="scientific">Kineosphaera limosa NBRC 100340</name>
    <dbReference type="NCBI Taxonomy" id="1184609"/>
    <lineage>
        <taxon>Bacteria</taxon>
        <taxon>Bacillati</taxon>
        <taxon>Actinomycetota</taxon>
        <taxon>Actinomycetes</taxon>
        <taxon>Micrococcales</taxon>
        <taxon>Dermatophilaceae</taxon>
        <taxon>Kineosphaera</taxon>
    </lineage>
</organism>
<keyword evidence="2 4" id="KW-0442">Lipid degradation</keyword>
<dbReference type="PANTHER" id="PTHR14226">
    <property type="entry name" value="NEUROPATHY TARGET ESTERASE/SWISS CHEESE D.MELANOGASTER"/>
    <property type="match status" value="1"/>
</dbReference>
<dbReference type="eggNOG" id="COG1752">
    <property type="taxonomic scope" value="Bacteria"/>
</dbReference>
<evidence type="ECO:0000313" key="7">
    <source>
        <dbReference type="Proteomes" id="UP000008366"/>
    </source>
</evidence>
<evidence type="ECO:0000256" key="3">
    <source>
        <dbReference type="ARBA" id="ARBA00023098"/>
    </source>
</evidence>
<dbReference type="PANTHER" id="PTHR14226:SF78">
    <property type="entry name" value="SLR0060 PROTEIN"/>
    <property type="match status" value="1"/>
</dbReference>
<reference evidence="6 7" key="1">
    <citation type="submission" date="2012-08" db="EMBL/GenBank/DDBJ databases">
        <title>Whole genome shotgun sequence of Kineosphaera limosa NBRC 100340.</title>
        <authorList>
            <person name="Yoshida I."/>
            <person name="Isaki S."/>
            <person name="Hosoyama A."/>
            <person name="Tsuchikane K."/>
            <person name="Katsumata H."/>
            <person name="Ando Y."/>
            <person name="Ohji S."/>
            <person name="Hamada M."/>
            <person name="Tamura T."/>
            <person name="Yamazoe A."/>
            <person name="Yamazaki S."/>
            <person name="Fujita N."/>
        </authorList>
    </citation>
    <scope>NUCLEOTIDE SEQUENCE [LARGE SCALE GENOMIC DNA]</scope>
    <source>
        <strain evidence="6 7">NBRC 100340</strain>
    </source>
</reference>
<feature type="active site" description="Proton acceptor" evidence="4">
    <location>
        <position position="199"/>
    </location>
</feature>
<dbReference type="InterPro" id="IPR050301">
    <property type="entry name" value="NTE"/>
</dbReference>
<feature type="domain" description="PNPLA" evidence="5">
    <location>
        <begin position="18"/>
        <end position="212"/>
    </location>
</feature>
<dbReference type="AlphaFoldDB" id="K6WXS6"/>
<dbReference type="Pfam" id="PF01734">
    <property type="entry name" value="Patatin"/>
    <property type="match status" value="1"/>
</dbReference>
<name>K6WXS6_9MICO</name>
<evidence type="ECO:0000313" key="6">
    <source>
        <dbReference type="EMBL" id="GAB96882.1"/>
    </source>
</evidence>
<dbReference type="RefSeq" id="WP_006593414.1">
    <property type="nucleotide sequence ID" value="NZ_BAHD01000051.1"/>
</dbReference>
<dbReference type="Proteomes" id="UP000008366">
    <property type="component" value="Unassembled WGS sequence"/>
</dbReference>
<feature type="short sequence motif" description="DGA/G" evidence="4">
    <location>
        <begin position="199"/>
        <end position="201"/>
    </location>
</feature>
<dbReference type="GO" id="GO:0016787">
    <property type="term" value="F:hydrolase activity"/>
    <property type="evidence" value="ECO:0007669"/>
    <property type="project" value="UniProtKB-UniRule"/>
</dbReference>
<dbReference type="GO" id="GO:0016042">
    <property type="term" value="P:lipid catabolic process"/>
    <property type="evidence" value="ECO:0007669"/>
    <property type="project" value="UniProtKB-UniRule"/>
</dbReference>
<dbReference type="InterPro" id="IPR016035">
    <property type="entry name" value="Acyl_Trfase/lysoPLipase"/>
</dbReference>
<proteinExistence type="predicted"/>
<sequence>MIEIPRVRSDGRRPPLSLALQGGGAHGAFTWGVLDRLLEADRYEFPAVTGTSAGAVNAIALAHGLLVGGADGARDTLDAVWQAVGSQAPTEFMMTGSTDRPTLTLLAKTALSMSMSMSPAQLNPLGVDPLRDILTTHIDFERLRTDPAAPRVHLAATHADSGRLRIFSNAELSVRSVLASACLPTLSKPVEIEGEPYWDGGFSANPPLQPFVADGRSDVLLVLIVPTRHEGVPERTAGIRARQQELAFTTAFLRETEMVAAATARAQASRWPFLGDLEKTLRRMRWHLIDAGPHLGMLDPQTRAIPHLPFLKSLRDTGREFTQDWLIRHGRSVGQRATADLATLSSLAG</sequence>
<dbReference type="Gene3D" id="3.40.1090.10">
    <property type="entry name" value="Cytosolic phospholipase A2 catalytic domain"/>
    <property type="match status" value="2"/>
</dbReference>
<dbReference type="SUPFAM" id="SSF52151">
    <property type="entry name" value="FabD/lysophospholipase-like"/>
    <property type="match status" value="1"/>
</dbReference>
<dbReference type="STRING" id="1184609.KILIM_051_00240"/>
<dbReference type="OrthoDB" id="2339873at2"/>